<proteinExistence type="predicted"/>
<dbReference type="EMBL" id="MH046811">
    <property type="protein sequence ID" value="UFX99724.1"/>
    <property type="molecule type" value="Genomic_DNA"/>
</dbReference>
<name>A0A8K1T2P3_9VIRU</name>
<reference evidence="1" key="1">
    <citation type="submission" date="2018-03" db="EMBL/GenBank/DDBJ databases">
        <title>Draft genome sequences of Megaviruse, new member of the family Mimiviridae isolated from water in Shanghai, China.</title>
        <authorList>
            <person name="Xia Y."/>
        </authorList>
    </citation>
    <scope>NUCLEOTIDE SEQUENCE</scope>
    <source>
        <strain evidence="1">SH</strain>
    </source>
</reference>
<evidence type="ECO:0000313" key="1">
    <source>
        <dbReference type="EMBL" id="UFX99724.1"/>
    </source>
</evidence>
<organism evidence="1">
    <name type="scientific">Megavirus baoshan</name>
    <dbReference type="NCBI Taxonomy" id="2496520"/>
    <lineage>
        <taxon>Viruses</taxon>
        <taxon>Varidnaviria</taxon>
        <taxon>Bamfordvirae</taxon>
        <taxon>Nucleocytoviricota</taxon>
        <taxon>Megaviricetes</taxon>
        <taxon>Imitervirales</taxon>
        <taxon>Mimiviridae</taxon>
        <taxon>Megamimivirinae</taxon>
        <taxon>Megavirus</taxon>
        <taxon>Megavirus baoshanense</taxon>
    </lineage>
</organism>
<protein>
    <submittedName>
        <fullName evidence="1">Uncharacterized protein</fullName>
    </submittedName>
</protein>
<sequence>MSNKNKIIEIDNYMYYHNNNKFTNYEIFVSTGLYPDTFQPSGKVNFNLKLKTIHHKIYSSNDKKK</sequence>
<accession>A0A8K1T2P3</accession>
<gene>
    <name evidence="1" type="ORF">Mb0067</name>
</gene>